<dbReference type="RefSeq" id="WP_152887422.1">
    <property type="nucleotide sequence ID" value="NZ_WHJC01000014.1"/>
</dbReference>
<evidence type="ECO:0000313" key="2">
    <source>
        <dbReference type="EMBL" id="MPQ42621.1"/>
    </source>
</evidence>
<dbReference type="Pfam" id="PF12389">
    <property type="entry name" value="Peptidase_M73"/>
    <property type="match status" value="1"/>
</dbReference>
<dbReference type="OrthoDB" id="1938110at2"/>
<dbReference type="InterPro" id="IPR022121">
    <property type="entry name" value="Peptidase_M73_camelysin"/>
</dbReference>
<evidence type="ECO:0000256" key="1">
    <source>
        <dbReference type="SAM" id="Phobius"/>
    </source>
</evidence>
<name>A0A6I1MNY9_9CLOT</name>
<keyword evidence="1" id="KW-1133">Transmembrane helix</keyword>
<accession>A0A6I1MNY9</accession>
<keyword evidence="3" id="KW-1185">Reference proteome</keyword>
<dbReference type="NCBIfam" id="TIGR04090">
    <property type="entry name" value="exp_by_SipW_IV"/>
    <property type="match status" value="1"/>
</dbReference>
<proteinExistence type="predicted"/>
<dbReference type="AlphaFoldDB" id="A0A6I1MNY9"/>
<gene>
    <name evidence="2" type="ORF">GBZ86_02465</name>
</gene>
<keyword evidence="1" id="KW-0812">Transmembrane</keyword>
<sequence length="234" mass="25919">MEKKNEHRKNIVPLLLVIFFVSLILLVGGTYAWFSNAQNKSNKFTLGEIKHEIVENFNAQGPAEDILPGEVVNKDVWIHNLGKSDALLRVKVTPLWIDSSGQSTAVTNNDVILNFVSDVNTNWQLGSDGYYYYKRVLPAHDGTVAHPTLNTVNGSSVPTCFSSQLVDSITLNGNITDQSTYANRRFDVMVVSETIQVNMDACKSEWNVSADKTLEAMLQGVVDGYKTSKGKIHP</sequence>
<dbReference type="NCBIfam" id="TIGR04088">
    <property type="entry name" value="cognate_SipW"/>
    <property type="match status" value="1"/>
</dbReference>
<keyword evidence="1" id="KW-0472">Membrane</keyword>
<protein>
    <recommendedName>
        <fullName evidence="4">Alternate signal-mediated exported protein</fullName>
    </recommendedName>
</protein>
<dbReference type="Proteomes" id="UP000430345">
    <property type="component" value="Unassembled WGS sequence"/>
</dbReference>
<dbReference type="InterPro" id="IPR023833">
    <property type="entry name" value="Signal_pept_SipW-depend-type"/>
</dbReference>
<organism evidence="2 3">
    <name type="scientific">Clostridium tarantellae</name>
    <dbReference type="NCBI Taxonomy" id="39493"/>
    <lineage>
        <taxon>Bacteria</taxon>
        <taxon>Bacillati</taxon>
        <taxon>Bacillota</taxon>
        <taxon>Clostridia</taxon>
        <taxon>Eubacteriales</taxon>
        <taxon>Clostridiaceae</taxon>
        <taxon>Clostridium</taxon>
    </lineage>
</organism>
<reference evidence="2 3" key="1">
    <citation type="submission" date="2019-10" db="EMBL/GenBank/DDBJ databases">
        <title>The Genome Sequence of Clostridium tarantellae Isolated from Fish Brain.</title>
        <authorList>
            <person name="Bano L."/>
            <person name="Kiel M."/>
            <person name="Sales G."/>
            <person name="Doxey A.C."/>
            <person name="Mansfield M.J."/>
            <person name="Schiavone M."/>
            <person name="Rossetto O."/>
            <person name="Pirazzini M."/>
            <person name="Dobrindt U."/>
            <person name="Montecucco C."/>
        </authorList>
    </citation>
    <scope>NUCLEOTIDE SEQUENCE [LARGE SCALE GENOMIC DNA]</scope>
    <source>
        <strain evidence="2 3">DSM 3997</strain>
    </source>
</reference>
<feature type="transmembrane region" description="Helical" evidence="1">
    <location>
        <begin position="12"/>
        <end position="34"/>
    </location>
</feature>
<comment type="caution">
    <text evidence="2">The sequence shown here is derived from an EMBL/GenBank/DDBJ whole genome shotgun (WGS) entry which is preliminary data.</text>
</comment>
<dbReference type="EMBL" id="WHJC01000014">
    <property type="protein sequence ID" value="MPQ42621.1"/>
    <property type="molecule type" value="Genomic_DNA"/>
</dbReference>
<evidence type="ECO:0000313" key="3">
    <source>
        <dbReference type="Proteomes" id="UP000430345"/>
    </source>
</evidence>
<dbReference type="InterPro" id="IPR024008">
    <property type="entry name" value="BsaA"/>
</dbReference>
<evidence type="ECO:0008006" key="4">
    <source>
        <dbReference type="Google" id="ProtNLM"/>
    </source>
</evidence>